<dbReference type="Gramene" id="ERM98806">
    <property type="protein sequence ID" value="ERM98806"/>
    <property type="gene ID" value="AMTR_s00093p00092400"/>
</dbReference>
<feature type="transmembrane region" description="Helical" evidence="1">
    <location>
        <begin position="100"/>
        <end position="119"/>
    </location>
</feature>
<dbReference type="HOGENOM" id="CLU_131157_0_0_1"/>
<feature type="transmembrane region" description="Helical" evidence="1">
    <location>
        <begin position="66"/>
        <end position="84"/>
    </location>
</feature>
<dbReference type="Proteomes" id="UP000017836">
    <property type="component" value="Unassembled WGS sequence"/>
</dbReference>
<evidence type="ECO:0000313" key="2">
    <source>
        <dbReference type="EMBL" id="ERM98806.1"/>
    </source>
</evidence>
<evidence type="ECO:0000256" key="1">
    <source>
        <dbReference type="SAM" id="Phobius"/>
    </source>
</evidence>
<keyword evidence="1" id="KW-0472">Membrane</keyword>
<keyword evidence="1" id="KW-1133">Transmembrane helix</keyword>
<keyword evidence="1" id="KW-0812">Transmembrane</keyword>
<keyword evidence="3" id="KW-1185">Reference proteome</keyword>
<organism evidence="2 3">
    <name type="scientific">Amborella trichopoda</name>
    <dbReference type="NCBI Taxonomy" id="13333"/>
    <lineage>
        <taxon>Eukaryota</taxon>
        <taxon>Viridiplantae</taxon>
        <taxon>Streptophyta</taxon>
        <taxon>Embryophyta</taxon>
        <taxon>Tracheophyta</taxon>
        <taxon>Spermatophyta</taxon>
        <taxon>Magnoliopsida</taxon>
        <taxon>Amborellales</taxon>
        <taxon>Amborellaceae</taxon>
        <taxon>Amborella</taxon>
    </lineage>
</organism>
<protein>
    <submittedName>
        <fullName evidence="2">Uncharacterized protein</fullName>
    </submittedName>
</protein>
<evidence type="ECO:0000313" key="3">
    <source>
        <dbReference type="Proteomes" id="UP000017836"/>
    </source>
</evidence>
<name>W1NPR5_AMBTC</name>
<gene>
    <name evidence="2" type="ORF">AMTR_s00093p00092400</name>
</gene>
<accession>W1NPR5</accession>
<sequence>MALASTGVRVLKGSHDDPIINGEHVPLDSLGVLKTESRAMHKILQVIKPEPSLVHQRMMAGREGSCGSIIFFMMVGQMNNLFYFNIQCFGGLPTCRARDFLLRFLLVAAPLTTSWFFAFTRGREGT</sequence>
<dbReference type="EMBL" id="KI395256">
    <property type="protein sequence ID" value="ERM98806.1"/>
    <property type="molecule type" value="Genomic_DNA"/>
</dbReference>
<reference evidence="3" key="1">
    <citation type="journal article" date="2013" name="Science">
        <title>The Amborella genome and the evolution of flowering plants.</title>
        <authorList>
            <consortium name="Amborella Genome Project"/>
        </authorList>
    </citation>
    <scope>NUCLEOTIDE SEQUENCE [LARGE SCALE GENOMIC DNA]</scope>
</reference>
<dbReference type="AlphaFoldDB" id="W1NPR5"/>
<proteinExistence type="predicted"/>